<gene>
    <name evidence="4" type="ORF">HH212_11495</name>
</gene>
<dbReference type="InterPro" id="IPR023346">
    <property type="entry name" value="Lysozyme-like_dom_sf"/>
</dbReference>
<keyword evidence="5" id="KW-1185">Reference proteome</keyword>
<dbReference type="Pfam" id="PF01464">
    <property type="entry name" value="SLT"/>
    <property type="match status" value="1"/>
</dbReference>
<organism evidence="4 5">
    <name type="scientific">Massilia forsythiae</name>
    <dbReference type="NCBI Taxonomy" id="2728020"/>
    <lineage>
        <taxon>Bacteria</taxon>
        <taxon>Pseudomonadati</taxon>
        <taxon>Pseudomonadota</taxon>
        <taxon>Betaproteobacteria</taxon>
        <taxon>Burkholderiales</taxon>
        <taxon>Oxalobacteraceae</taxon>
        <taxon>Telluria group</taxon>
        <taxon>Massilia</taxon>
    </lineage>
</organism>
<feature type="signal peptide" evidence="2">
    <location>
        <begin position="1"/>
        <end position="30"/>
    </location>
</feature>
<feature type="domain" description="Transglycosylase SLT" evidence="3">
    <location>
        <begin position="100"/>
        <end position="191"/>
    </location>
</feature>
<feature type="chain" id="PRO_5031392472" evidence="2">
    <location>
        <begin position="31"/>
        <end position="211"/>
    </location>
</feature>
<dbReference type="RefSeq" id="WP_170202598.1">
    <property type="nucleotide sequence ID" value="NZ_CP051685.1"/>
</dbReference>
<keyword evidence="2" id="KW-0732">Signal</keyword>
<dbReference type="SUPFAM" id="SSF53955">
    <property type="entry name" value="Lysozyme-like"/>
    <property type="match status" value="1"/>
</dbReference>
<dbReference type="EMBL" id="CP051685">
    <property type="protein sequence ID" value="QJE00566.1"/>
    <property type="molecule type" value="Genomic_DNA"/>
</dbReference>
<dbReference type="CDD" id="cd00254">
    <property type="entry name" value="LT-like"/>
    <property type="match status" value="1"/>
</dbReference>
<evidence type="ECO:0000256" key="2">
    <source>
        <dbReference type="SAM" id="SignalP"/>
    </source>
</evidence>
<dbReference type="PANTHER" id="PTHR37423">
    <property type="entry name" value="SOLUBLE LYTIC MUREIN TRANSGLYCOSYLASE-RELATED"/>
    <property type="match status" value="1"/>
</dbReference>
<comment type="similarity">
    <text evidence="1">Belongs to the transglycosylase Slt family.</text>
</comment>
<name>A0A7Z2ZSK2_9BURK</name>
<dbReference type="InterPro" id="IPR008258">
    <property type="entry name" value="Transglycosylase_SLT_dom_1"/>
</dbReference>
<dbReference type="PANTHER" id="PTHR37423:SF2">
    <property type="entry name" value="MEMBRANE-BOUND LYTIC MUREIN TRANSGLYCOSYLASE C"/>
    <property type="match status" value="1"/>
</dbReference>
<dbReference type="AlphaFoldDB" id="A0A7Z2ZSK2"/>
<sequence>MRRGIARRAAAWFGGALLAAGLLGGAPAQAGNQKEEAMADSVRLALERAIRDGRPPKPVLRDDAARARYQQWFDAMSGRLKRRLPDDQLRTEFLESAWYEATRAGLDPGMVLGLIQVESAYRKYAVSMAGARGYMQVMPFWTKVIGDANRRALFDMQTNLRYGCSILRMYIDMEGGNLYLALGRYNGSRGRPEYPNAVLAAWKNWEFAPPA</sequence>
<dbReference type="Proteomes" id="UP000502415">
    <property type="component" value="Chromosome"/>
</dbReference>
<dbReference type="Gene3D" id="1.10.530.10">
    <property type="match status" value="1"/>
</dbReference>
<evidence type="ECO:0000313" key="4">
    <source>
        <dbReference type="EMBL" id="QJE00566.1"/>
    </source>
</evidence>
<proteinExistence type="inferred from homology"/>
<evidence type="ECO:0000313" key="5">
    <source>
        <dbReference type="Proteomes" id="UP000502415"/>
    </source>
</evidence>
<protein>
    <submittedName>
        <fullName evidence="4">Lytic transglycosylase domain-containing protein</fullName>
    </submittedName>
</protein>
<reference evidence="4 5" key="1">
    <citation type="submission" date="2020-04" db="EMBL/GenBank/DDBJ databases">
        <title>Genome sequencing of novel species.</title>
        <authorList>
            <person name="Heo J."/>
            <person name="Kim S.-J."/>
            <person name="Kim J.-S."/>
            <person name="Hong S.-B."/>
            <person name="Kwon S.-W."/>
        </authorList>
    </citation>
    <scope>NUCLEOTIDE SEQUENCE [LARGE SCALE GENOMIC DNA]</scope>
    <source>
        <strain evidence="4 5">GN2-R2</strain>
    </source>
</reference>
<evidence type="ECO:0000256" key="1">
    <source>
        <dbReference type="ARBA" id="ARBA00007734"/>
    </source>
</evidence>
<evidence type="ECO:0000259" key="3">
    <source>
        <dbReference type="Pfam" id="PF01464"/>
    </source>
</evidence>
<accession>A0A7Z2ZSK2</accession>
<dbReference type="KEGG" id="mfy:HH212_11495"/>